<dbReference type="EMBL" id="AFCU01000497">
    <property type="protein sequence ID" value="EHC91548.1"/>
    <property type="molecule type" value="Genomic_DNA"/>
</dbReference>
<name>G5QXI6_SALSE</name>
<gene>
    <name evidence="1" type="ORF">LTSESEN_1498</name>
</gene>
<dbReference type="PATRIC" id="fig|913082.3.peg.1157"/>
<evidence type="ECO:0000313" key="2">
    <source>
        <dbReference type="Proteomes" id="UP000005065"/>
    </source>
</evidence>
<dbReference type="BioCyc" id="SENT913082:G120J-3034-MONOMER"/>
<comment type="caution">
    <text evidence="1">The sequence shown here is derived from an EMBL/GenBank/DDBJ whole genome shotgun (WGS) entry which is preliminary data.</text>
</comment>
<sequence length="47" mass="5399">MYIQEAKCQPDRLIGWHFYLTPSPIGWHFYLTPVPGGDTVASYQADK</sequence>
<reference evidence="1 2" key="1">
    <citation type="journal article" date="2011" name="BMC Genomics">
        <title>Genome sequencing reveals diversification of virulence factor content and possible host adaptation in distinct subpopulations of Salmonella enterica.</title>
        <authorList>
            <person name="den Bakker H.C."/>
            <person name="Moreno Switt A.I."/>
            <person name="Govoni G."/>
            <person name="Cummings C.A."/>
            <person name="Ranieri M.L."/>
            <person name="Degoricija L."/>
            <person name="Hoelzer K."/>
            <person name="Rodriguez-Rivera L.D."/>
            <person name="Brown S."/>
            <person name="Bolchacova E."/>
            <person name="Furtado M.R."/>
            <person name="Wiedmann M."/>
        </authorList>
    </citation>
    <scope>NUCLEOTIDE SEQUENCE [LARGE SCALE GENOMIC DNA]</scope>
    <source>
        <strain evidence="1 2">A4-543</strain>
    </source>
</reference>
<organism evidence="1 2">
    <name type="scientific">Salmonella enterica subsp. enterica serovar Senftenberg str. A4-543</name>
    <dbReference type="NCBI Taxonomy" id="913082"/>
    <lineage>
        <taxon>Bacteria</taxon>
        <taxon>Pseudomonadati</taxon>
        <taxon>Pseudomonadota</taxon>
        <taxon>Gammaproteobacteria</taxon>
        <taxon>Enterobacterales</taxon>
        <taxon>Enterobacteriaceae</taxon>
        <taxon>Salmonella</taxon>
    </lineage>
</organism>
<dbReference type="AlphaFoldDB" id="G5QXI6"/>
<evidence type="ECO:0000313" key="1">
    <source>
        <dbReference type="EMBL" id="EHC91548.1"/>
    </source>
</evidence>
<dbReference type="Proteomes" id="UP000005065">
    <property type="component" value="Unassembled WGS sequence"/>
</dbReference>
<protein>
    <submittedName>
        <fullName evidence="1">Uncharacterized protein</fullName>
    </submittedName>
</protein>
<accession>G5QXI6</accession>
<proteinExistence type="predicted"/>